<dbReference type="GO" id="GO:0016477">
    <property type="term" value="P:cell migration"/>
    <property type="evidence" value="ECO:0000318"/>
    <property type="project" value="GO_Central"/>
</dbReference>
<dbReference type="InterPro" id="IPR050122">
    <property type="entry name" value="RTK"/>
</dbReference>
<evidence type="ECO:0000313" key="6">
    <source>
        <dbReference type="EnsemblMetazoa" id="PPA06835.1"/>
    </source>
</evidence>
<dbReference type="FunFam" id="1.10.510.10:FF:001588">
    <property type="entry name" value="Protein CBG04908"/>
    <property type="match status" value="1"/>
</dbReference>
<proteinExistence type="predicted"/>
<dbReference type="GO" id="GO:0043235">
    <property type="term" value="C:receptor complex"/>
    <property type="evidence" value="ECO:0000318"/>
    <property type="project" value="GO_Central"/>
</dbReference>
<feature type="chain" id="PRO_5043332712" evidence="4">
    <location>
        <begin position="23"/>
        <end position="1021"/>
    </location>
</feature>
<dbReference type="SUPFAM" id="SSF56112">
    <property type="entry name" value="Protein kinase-like (PK-like)"/>
    <property type="match status" value="1"/>
</dbReference>
<dbReference type="PRINTS" id="PR00109">
    <property type="entry name" value="TYRKINASE"/>
</dbReference>
<evidence type="ECO:0000259" key="5">
    <source>
        <dbReference type="PROSITE" id="PS50011"/>
    </source>
</evidence>
<dbReference type="InterPro" id="IPR015943">
    <property type="entry name" value="WD40/YVTN_repeat-like_dom_sf"/>
</dbReference>
<dbReference type="AlphaFoldDB" id="A0A2A6BCZ8"/>
<gene>
    <name evidence="6" type="primary">WBGene00096389</name>
</gene>
<dbReference type="SUPFAM" id="SSF101912">
    <property type="entry name" value="Sema domain"/>
    <property type="match status" value="1"/>
</dbReference>
<dbReference type="InterPro" id="IPR001245">
    <property type="entry name" value="Ser-Thr/Tyr_kinase_cat_dom"/>
</dbReference>
<evidence type="ECO:0000313" key="7">
    <source>
        <dbReference type="Proteomes" id="UP000005239"/>
    </source>
</evidence>
<dbReference type="OrthoDB" id="546826at2759"/>
<dbReference type="Proteomes" id="UP000005239">
    <property type="component" value="Unassembled WGS sequence"/>
</dbReference>
<dbReference type="InterPro" id="IPR036352">
    <property type="entry name" value="Semap_dom_sf"/>
</dbReference>
<name>A0A2A6BCZ8_PRIPA</name>
<protein>
    <submittedName>
        <fullName evidence="6">Svh-2</fullName>
    </submittedName>
</protein>
<dbReference type="PANTHER" id="PTHR24416:SF564">
    <property type="entry name" value="MACROPHAGE-STIMULATING PROTEIN RECEPTOR"/>
    <property type="match status" value="1"/>
</dbReference>
<accession>A0A2A6BCZ8</accession>
<dbReference type="CDD" id="cd00192">
    <property type="entry name" value="PTKc"/>
    <property type="match status" value="1"/>
</dbReference>
<dbReference type="EnsemblMetazoa" id="PPA06835.1">
    <property type="protein sequence ID" value="PPA06835.1"/>
    <property type="gene ID" value="WBGene00096389"/>
</dbReference>
<dbReference type="FunFam" id="3.30.200.20:FF:001884">
    <property type="entry name" value="Uncharacterized protein"/>
    <property type="match status" value="1"/>
</dbReference>
<sequence>MINATMPWRLLFLATASVLVTASLPQTTSGGVHASSKNCIVQKDEIVGITSLNNVLAVASRFQVTLHAIEGPRQSCRKTDEIAFITPVDKFTEFKLLNETSVFYCDTTQCNFCRLDIHKCRPLEINLNKQDLEISTAAATQTADGNKILLRIVFSNGRSILFGFEQPLTIEERIVPAYKGVDVQYLQRHYVATGFSADGFSYFVSSAYQPWEPEDVDHPRDDLKDEGGDPQLLYRVKITRVCDSDGTEKQESRVDISLACPGIDELTNRGVSSATYSPTLRKVFVVFSTNTTDDVICSYTLDEINKRVQHTWDVCQKTTYADTSTCRYPSKDFREYCYIFTRMSEHARKLSCSKYASDPDAPAYDMCRLREYTSSAYRFGWLESYIDLEGTPVAQMDNRGHKYNRVFTDEAHSSLFFTGDDRMARVPIVLDAKKESTQKHSAPTLVRFYKPSSRFAMAHVTSNSFLLTEHVRVIDHEISCTSLYDDCNDLAKGGFSDPLNCLYCSQPDNESGGYVMEHSEKSSCKEPMMTVLYKKCPPVIRETVQSPTRKLEWTITGDSLQTLSNPSVLVCGQHCHIDVATAGEKSLTCTLPSSSVIDSTCSVRLQGKLESNENFSVGKVKSTTDQATQTGPALMRNQKGNGSIGVPFETINSYPRNAARNTYLSTDPSGMPFAANMSPAHAPAYERLFREIDDRLKIPSDHLLLEKQIGKGHFGIVLKGTYNPPDGPTRAVACKTLTGHVTGGISEFVNEGLMMDRFDHPRVMTLVGISFNEERMPIIVTDYMENGDLAKYLRDVKNKPTLRDLLNFTHEIAQGMQYLHDNKFIHRDLAARNCMLDKDLHVKVADFGLCRVATEQDEYLPIHTGREMPLRWMAPEALEREQFTMAGDVWAFGVVIWEVMTRGMNPYPNLQQAYVLFEFLKAGKRMGKPDFCPDILFRVMLDCWHGEPTLRPTFKELPDQIEEIIDVLSSNHRIQMNAEYEQCNSVRNSRAASSSATTPITHHAISHVHSLPMESPDPTPV</sequence>
<feature type="signal peptide" evidence="4">
    <location>
        <begin position="1"/>
        <end position="22"/>
    </location>
</feature>
<accession>A0A8R1Y697</accession>
<dbReference type="PROSITE" id="PS00109">
    <property type="entry name" value="PROTEIN_KINASE_TYR"/>
    <property type="match status" value="1"/>
</dbReference>
<evidence type="ECO:0000256" key="2">
    <source>
        <dbReference type="ARBA" id="ARBA00051243"/>
    </source>
</evidence>
<comment type="catalytic activity">
    <reaction evidence="2">
        <text>L-tyrosyl-[protein] + ATP = O-phospho-L-tyrosyl-[protein] + ADP + H(+)</text>
        <dbReference type="Rhea" id="RHEA:10596"/>
        <dbReference type="Rhea" id="RHEA-COMP:10136"/>
        <dbReference type="Rhea" id="RHEA-COMP:20101"/>
        <dbReference type="ChEBI" id="CHEBI:15378"/>
        <dbReference type="ChEBI" id="CHEBI:30616"/>
        <dbReference type="ChEBI" id="CHEBI:46858"/>
        <dbReference type="ChEBI" id="CHEBI:61978"/>
        <dbReference type="ChEBI" id="CHEBI:456216"/>
        <dbReference type="EC" id="2.7.10.1"/>
    </reaction>
</comment>
<dbReference type="PROSITE" id="PS00107">
    <property type="entry name" value="PROTEIN_KINASE_ATP"/>
    <property type="match status" value="1"/>
</dbReference>
<dbReference type="GO" id="GO:0007169">
    <property type="term" value="P:cell surface receptor protein tyrosine kinase signaling pathway"/>
    <property type="evidence" value="ECO:0000318"/>
    <property type="project" value="GO_Central"/>
</dbReference>
<dbReference type="GO" id="GO:0007399">
    <property type="term" value="P:nervous system development"/>
    <property type="evidence" value="ECO:0000318"/>
    <property type="project" value="GO_Central"/>
</dbReference>
<dbReference type="Gene3D" id="1.10.510.10">
    <property type="entry name" value="Transferase(Phosphotransferase) domain 1"/>
    <property type="match status" value="1"/>
</dbReference>
<reference evidence="7" key="1">
    <citation type="journal article" date="2008" name="Nat. Genet.">
        <title>The Pristionchus pacificus genome provides a unique perspective on nematode lifestyle and parasitism.</title>
        <authorList>
            <person name="Dieterich C."/>
            <person name="Clifton S.W."/>
            <person name="Schuster L.N."/>
            <person name="Chinwalla A."/>
            <person name="Delehaunty K."/>
            <person name="Dinkelacker I."/>
            <person name="Fulton L."/>
            <person name="Fulton R."/>
            <person name="Godfrey J."/>
            <person name="Minx P."/>
            <person name="Mitreva M."/>
            <person name="Roeseler W."/>
            <person name="Tian H."/>
            <person name="Witte H."/>
            <person name="Yang S.P."/>
            <person name="Wilson R.K."/>
            <person name="Sommer R.J."/>
        </authorList>
    </citation>
    <scope>NUCLEOTIDE SEQUENCE [LARGE SCALE GENOMIC DNA]</scope>
    <source>
        <strain evidence="7">PS312</strain>
    </source>
</reference>
<evidence type="ECO:0000256" key="3">
    <source>
        <dbReference type="SAM" id="MobiDB-lite"/>
    </source>
</evidence>
<dbReference type="Pfam" id="PF07714">
    <property type="entry name" value="PK_Tyr_Ser-Thr"/>
    <property type="match status" value="1"/>
</dbReference>
<dbReference type="GO" id="GO:0004714">
    <property type="term" value="F:transmembrane receptor protein tyrosine kinase activity"/>
    <property type="evidence" value="ECO:0000318"/>
    <property type="project" value="GO_Central"/>
</dbReference>
<comment type="subcellular location">
    <subcellularLocation>
        <location evidence="1">Membrane</location>
        <topology evidence="1">Single-pass membrane protein</topology>
    </subcellularLocation>
</comment>
<reference evidence="6" key="2">
    <citation type="submission" date="2022-06" db="UniProtKB">
        <authorList>
            <consortium name="EnsemblMetazoa"/>
        </authorList>
    </citation>
    <scope>IDENTIFICATION</scope>
    <source>
        <strain evidence="6">PS312</strain>
    </source>
</reference>
<dbReference type="InterPro" id="IPR011009">
    <property type="entry name" value="Kinase-like_dom_sf"/>
</dbReference>
<dbReference type="PROSITE" id="PS50011">
    <property type="entry name" value="PROTEIN_KINASE_DOM"/>
    <property type="match status" value="1"/>
</dbReference>
<dbReference type="SMART" id="SM00219">
    <property type="entry name" value="TyrKc"/>
    <property type="match status" value="1"/>
</dbReference>
<dbReference type="Gene3D" id="3.30.200.20">
    <property type="entry name" value="Phosphorylase Kinase, domain 1"/>
    <property type="match status" value="1"/>
</dbReference>
<dbReference type="GO" id="GO:0005886">
    <property type="term" value="C:plasma membrane"/>
    <property type="evidence" value="ECO:0000318"/>
    <property type="project" value="GO_Central"/>
</dbReference>
<evidence type="ECO:0000256" key="1">
    <source>
        <dbReference type="ARBA" id="ARBA00004167"/>
    </source>
</evidence>
<dbReference type="InterPro" id="IPR000719">
    <property type="entry name" value="Prot_kinase_dom"/>
</dbReference>
<dbReference type="InterPro" id="IPR008266">
    <property type="entry name" value="Tyr_kinase_AS"/>
</dbReference>
<feature type="domain" description="Protein kinase" evidence="5">
    <location>
        <begin position="703"/>
        <end position="965"/>
    </location>
</feature>
<organism evidence="6 7">
    <name type="scientific">Pristionchus pacificus</name>
    <name type="common">Parasitic nematode worm</name>
    <dbReference type="NCBI Taxonomy" id="54126"/>
    <lineage>
        <taxon>Eukaryota</taxon>
        <taxon>Metazoa</taxon>
        <taxon>Ecdysozoa</taxon>
        <taxon>Nematoda</taxon>
        <taxon>Chromadorea</taxon>
        <taxon>Rhabditida</taxon>
        <taxon>Rhabditina</taxon>
        <taxon>Diplogasteromorpha</taxon>
        <taxon>Diplogasteroidea</taxon>
        <taxon>Neodiplogasteridae</taxon>
        <taxon>Pristionchus</taxon>
    </lineage>
</organism>
<keyword evidence="4" id="KW-0732">Signal</keyword>
<dbReference type="InterPro" id="IPR020635">
    <property type="entry name" value="Tyr_kinase_cat_dom"/>
</dbReference>
<dbReference type="InterPro" id="IPR017441">
    <property type="entry name" value="Protein_kinase_ATP_BS"/>
</dbReference>
<keyword evidence="7" id="KW-1185">Reference proteome</keyword>
<dbReference type="GO" id="GO:0005524">
    <property type="term" value="F:ATP binding"/>
    <property type="evidence" value="ECO:0007669"/>
    <property type="project" value="UniProtKB-UniRule"/>
</dbReference>
<feature type="compositionally biased region" description="Polar residues" evidence="3">
    <location>
        <begin position="621"/>
        <end position="631"/>
    </location>
</feature>
<evidence type="ECO:0000256" key="4">
    <source>
        <dbReference type="SAM" id="SignalP"/>
    </source>
</evidence>
<feature type="region of interest" description="Disordered" evidence="3">
    <location>
        <begin position="620"/>
        <end position="642"/>
    </location>
</feature>
<dbReference type="PANTHER" id="PTHR24416">
    <property type="entry name" value="TYROSINE-PROTEIN KINASE RECEPTOR"/>
    <property type="match status" value="1"/>
</dbReference>
<dbReference type="Gene3D" id="2.130.10.10">
    <property type="entry name" value="YVTN repeat-like/Quinoprotein amine dehydrogenase"/>
    <property type="match status" value="1"/>
</dbReference>